<comment type="subcellular location">
    <subcellularLocation>
        <location evidence="1">Nucleus</location>
    </subcellularLocation>
</comment>
<dbReference type="GO" id="GO:0043565">
    <property type="term" value="F:sequence-specific DNA binding"/>
    <property type="evidence" value="ECO:0007669"/>
    <property type="project" value="InterPro"/>
</dbReference>
<evidence type="ECO:0000256" key="3">
    <source>
        <dbReference type="ARBA" id="ARBA00023242"/>
    </source>
</evidence>
<evidence type="ECO:0000313" key="6">
    <source>
        <dbReference type="EMBL" id="CAD9874434.1"/>
    </source>
</evidence>
<feature type="domain" description="HSF-type DNA-binding" evidence="5">
    <location>
        <begin position="17"/>
        <end position="111"/>
    </location>
</feature>
<dbReference type="GO" id="GO:0003700">
    <property type="term" value="F:DNA-binding transcription factor activity"/>
    <property type="evidence" value="ECO:0007669"/>
    <property type="project" value="InterPro"/>
</dbReference>
<sequence length="243" mass="27433">MHNPPSPRILKADKSAHCAEFLSKLVEMCRTESPDVIRWDYGRIVVDNPPFLCSHVLKKYFRHSRYTSFKRQLNYFGFKKVQGKGKMNPCVYANTELQGADVEELLRMKRKTKIFSKKTVSANGGGFHNIVNDISNTPDEEEEIATGAFCLAKTGSFTSSRGSFCDTKDQTGASFFSEEDFSSRAAEQQVNHCSQFIEAGIDFDAPTCFPLSYDSNELSVSDGYLDELDDDIWDDQDFLSAIF</sequence>
<dbReference type="AlphaFoldDB" id="A0A6U1QEX2"/>
<dbReference type="PANTHER" id="PTHR10015:SF206">
    <property type="entry name" value="HSF-TYPE DNA-BINDING DOMAIN-CONTAINING PROTEIN"/>
    <property type="match status" value="1"/>
</dbReference>
<protein>
    <recommendedName>
        <fullName evidence="5">HSF-type DNA-binding domain-containing protein</fullName>
    </recommendedName>
</protein>
<accession>A0A6U1QEX2</accession>
<evidence type="ECO:0000256" key="1">
    <source>
        <dbReference type="ARBA" id="ARBA00004123"/>
    </source>
</evidence>
<evidence type="ECO:0000259" key="5">
    <source>
        <dbReference type="SMART" id="SM00415"/>
    </source>
</evidence>
<dbReference type="SUPFAM" id="SSF46785">
    <property type="entry name" value="Winged helix' DNA-binding domain"/>
    <property type="match status" value="1"/>
</dbReference>
<gene>
    <name evidence="6" type="ORF">FJAP1339_LOCUS11809</name>
    <name evidence="7" type="ORF">FJAP1339_LOCUS11810</name>
</gene>
<dbReference type="PANTHER" id="PTHR10015">
    <property type="entry name" value="HEAT SHOCK TRANSCRIPTION FACTOR"/>
    <property type="match status" value="1"/>
</dbReference>
<dbReference type="SMART" id="SM00415">
    <property type="entry name" value="HSF"/>
    <property type="match status" value="1"/>
</dbReference>
<keyword evidence="3" id="KW-0539">Nucleus</keyword>
<dbReference type="EMBL" id="HBHR01023020">
    <property type="protein sequence ID" value="CAD9874435.1"/>
    <property type="molecule type" value="Transcribed_RNA"/>
</dbReference>
<comment type="similarity">
    <text evidence="4">Belongs to the HSF family.</text>
</comment>
<dbReference type="Pfam" id="PF00447">
    <property type="entry name" value="HSF_DNA-bind"/>
    <property type="match status" value="1"/>
</dbReference>
<dbReference type="InterPro" id="IPR036388">
    <property type="entry name" value="WH-like_DNA-bd_sf"/>
</dbReference>
<evidence type="ECO:0000313" key="7">
    <source>
        <dbReference type="EMBL" id="CAD9874435.1"/>
    </source>
</evidence>
<dbReference type="InterPro" id="IPR000232">
    <property type="entry name" value="HSF_DNA-bd"/>
</dbReference>
<organism evidence="6">
    <name type="scientific">Fibrocapsa japonica</name>
    <dbReference type="NCBI Taxonomy" id="94617"/>
    <lineage>
        <taxon>Eukaryota</taxon>
        <taxon>Sar</taxon>
        <taxon>Stramenopiles</taxon>
        <taxon>Ochrophyta</taxon>
        <taxon>Raphidophyceae</taxon>
        <taxon>Chattonellales</taxon>
        <taxon>Chattonellaceae</taxon>
        <taxon>Fibrocapsa</taxon>
    </lineage>
</organism>
<proteinExistence type="inferred from homology"/>
<dbReference type="GO" id="GO:0005634">
    <property type="term" value="C:nucleus"/>
    <property type="evidence" value="ECO:0007669"/>
    <property type="project" value="UniProtKB-SubCell"/>
</dbReference>
<evidence type="ECO:0000256" key="4">
    <source>
        <dbReference type="RuleBase" id="RU004020"/>
    </source>
</evidence>
<reference evidence="6" key="1">
    <citation type="submission" date="2021-01" db="EMBL/GenBank/DDBJ databases">
        <authorList>
            <person name="Corre E."/>
            <person name="Pelletier E."/>
            <person name="Niang G."/>
            <person name="Scheremetjew M."/>
            <person name="Finn R."/>
            <person name="Kale V."/>
            <person name="Holt S."/>
            <person name="Cochrane G."/>
            <person name="Meng A."/>
            <person name="Brown T."/>
            <person name="Cohen L."/>
        </authorList>
    </citation>
    <scope>NUCLEOTIDE SEQUENCE</scope>
    <source>
        <strain evidence="6">CCMP1661</strain>
    </source>
</reference>
<keyword evidence="2" id="KW-0238">DNA-binding</keyword>
<evidence type="ECO:0000256" key="2">
    <source>
        <dbReference type="ARBA" id="ARBA00023125"/>
    </source>
</evidence>
<dbReference type="Gene3D" id="1.10.10.10">
    <property type="entry name" value="Winged helix-like DNA-binding domain superfamily/Winged helix DNA-binding domain"/>
    <property type="match status" value="1"/>
</dbReference>
<name>A0A6U1QEX2_9STRA</name>
<dbReference type="InterPro" id="IPR036390">
    <property type="entry name" value="WH_DNA-bd_sf"/>
</dbReference>
<dbReference type="EMBL" id="HBHR01023019">
    <property type="protein sequence ID" value="CAD9874434.1"/>
    <property type="molecule type" value="Transcribed_RNA"/>
</dbReference>